<reference evidence="3" key="1">
    <citation type="submission" date="2023-02" db="EMBL/GenBank/DDBJ databases">
        <title>Genome of toxic invasive species Heracleum sosnowskyi carries increased number of genes despite the absence of recent whole-genome duplications.</title>
        <authorList>
            <person name="Schelkunov M."/>
            <person name="Shtratnikova V."/>
            <person name="Makarenko M."/>
            <person name="Klepikova A."/>
            <person name="Omelchenko D."/>
            <person name="Novikova G."/>
            <person name="Obukhova E."/>
            <person name="Bogdanov V."/>
            <person name="Penin A."/>
            <person name="Logacheva M."/>
        </authorList>
    </citation>
    <scope>NUCLEOTIDE SEQUENCE</scope>
    <source>
        <strain evidence="3">Hsosn_3</strain>
        <tissue evidence="3">Leaf</tissue>
    </source>
</reference>
<evidence type="ECO:0000313" key="3">
    <source>
        <dbReference type="EMBL" id="KAK1362921.1"/>
    </source>
</evidence>
<evidence type="ECO:0000313" key="4">
    <source>
        <dbReference type="Proteomes" id="UP001237642"/>
    </source>
</evidence>
<evidence type="ECO:0000256" key="2">
    <source>
        <dbReference type="SAM" id="Phobius"/>
    </source>
</evidence>
<dbReference type="AlphaFoldDB" id="A0AAD8HAG2"/>
<keyword evidence="2" id="KW-0472">Membrane</keyword>
<gene>
    <name evidence="3" type="ORF">POM88_038482</name>
</gene>
<feature type="region of interest" description="Disordered" evidence="1">
    <location>
        <begin position="1"/>
        <end position="32"/>
    </location>
</feature>
<proteinExistence type="predicted"/>
<accession>A0AAD8HAG2</accession>
<reference evidence="3" key="2">
    <citation type="submission" date="2023-05" db="EMBL/GenBank/DDBJ databases">
        <authorList>
            <person name="Schelkunov M.I."/>
        </authorList>
    </citation>
    <scope>NUCLEOTIDE SEQUENCE</scope>
    <source>
        <strain evidence="3">Hsosn_3</strain>
        <tissue evidence="3">Leaf</tissue>
    </source>
</reference>
<feature type="transmembrane region" description="Helical" evidence="2">
    <location>
        <begin position="49"/>
        <end position="69"/>
    </location>
</feature>
<keyword evidence="4" id="KW-1185">Reference proteome</keyword>
<organism evidence="3 4">
    <name type="scientific">Heracleum sosnowskyi</name>
    <dbReference type="NCBI Taxonomy" id="360622"/>
    <lineage>
        <taxon>Eukaryota</taxon>
        <taxon>Viridiplantae</taxon>
        <taxon>Streptophyta</taxon>
        <taxon>Embryophyta</taxon>
        <taxon>Tracheophyta</taxon>
        <taxon>Spermatophyta</taxon>
        <taxon>Magnoliopsida</taxon>
        <taxon>eudicotyledons</taxon>
        <taxon>Gunneridae</taxon>
        <taxon>Pentapetalae</taxon>
        <taxon>asterids</taxon>
        <taxon>campanulids</taxon>
        <taxon>Apiales</taxon>
        <taxon>Apiaceae</taxon>
        <taxon>Apioideae</taxon>
        <taxon>apioid superclade</taxon>
        <taxon>Tordylieae</taxon>
        <taxon>Tordyliinae</taxon>
        <taxon>Heracleum</taxon>
    </lineage>
</organism>
<keyword evidence="2" id="KW-0812">Transmembrane</keyword>
<keyword evidence="2" id="KW-1133">Transmembrane helix</keyword>
<protein>
    <submittedName>
        <fullName evidence="3">Uncharacterized protein</fullName>
    </submittedName>
</protein>
<dbReference type="EMBL" id="JAUIZM010000009">
    <property type="protein sequence ID" value="KAK1362921.1"/>
    <property type="molecule type" value="Genomic_DNA"/>
</dbReference>
<name>A0AAD8HAG2_9APIA</name>
<evidence type="ECO:0000256" key="1">
    <source>
        <dbReference type="SAM" id="MobiDB-lite"/>
    </source>
</evidence>
<comment type="caution">
    <text evidence="3">The sequence shown here is derived from an EMBL/GenBank/DDBJ whole genome shotgun (WGS) entry which is preliminary data.</text>
</comment>
<dbReference type="Proteomes" id="UP001237642">
    <property type="component" value="Unassembled WGS sequence"/>
</dbReference>
<sequence length="101" mass="11403">MTPLHPHFKTPPPSSPPHYRLPEVEYSPPPSPLSTSNAATYPFSFYKTLSSLVLVTTFIALLIVIDVLLRPRLRSPETPYLQPHRVDSPDRIVDACRGLRK</sequence>